<proteinExistence type="predicted"/>
<evidence type="ECO:0000313" key="2">
    <source>
        <dbReference type="EMBL" id="RDW58982.1"/>
    </source>
</evidence>
<comment type="caution">
    <text evidence="2">The sequence shown here is derived from an EMBL/GenBank/DDBJ whole genome shotgun (WGS) entry which is preliminary data.</text>
</comment>
<dbReference type="AlphaFoldDB" id="A0A3D8QAW3"/>
<dbReference type="STRING" id="1810919.A0A3D8QAW3"/>
<evidence type="ECO:0000313" key="3">
    <source>
        <dbReference type="Proteomes" id="UP000256690"/>
    </source>
</evidence>
<evidence type="ECO:0008006" key="4">
    <source>
        <dbReference type="Google" id="ProtNLM"/>
    </source>
</evidence>
<gene>
    <name evidence="2" type="ORF">DSM5745_11188</name>
</gene>
<dbReference type="PANTHER" id="PTHR38111">
    <property type="entry name" value="ZN(2)-C6 FUNGAL-TYPE DOMAIN-CONTAINING PROTEIN-RELATED"/>
    <property type="match status" value="1"/>
</dbReference>
<dbReference type="EMBL" id="PVWQ01000022">
    <property type="protein sequence ID" value="RDW58982.1"/>
    <property type="molecule type" value="Genomic_DNA"/>
</dbReference>
<dbReference type="InterPro" id="IPR053178">
    <property type="entry name" value="Osmoadaptation_assoc"/>
</dbReference>
<reference evidence="2 3" key="1">
    <citation type="journal article" date="2018" name="IMA Fungus">
        <title>IMA Genome-F 9: Draft genome sequence of Annulohypoxylon stygium, Aspergillus mulundensis, Berkeleyomyces basicola (syn. Thielaviopsis basicola), Ceratocystis smalleyi, two Cercospora beticola strains, Coleophoma cylindrospora, Fusarium fracticaudum, Phialophora cf. hyalina, and Morchella septimelata.</title>
        <authorList>
            <person name="Wingfield B.D."/>
            <person name="Bills G.F."/>
            <person name="Dong Y."/>
            <person name="Huang W."/>
            <person name="Nel W.J."/>
            <person name="Swalarsk-Parry B.S."/>
            <person name="Vaghefi N."/>
            <person name="Wilken P.M."/>
            <person name="An Z."/>
            <person name="de Beer Z.W."/>
            <person name="De Vos L."/>
            <person name="Chen L."/>
            <person name="Duong T.A."/>
            <person name="Gao Y."/>
            <person name="Hammerbacher A."/>
            <person name="Kikkert J.R."/>
            <person name="Li Y."/>
            <person name="Li H."/>
            <person name="Li K."/>
            <person name="Li Q."/>
            <person name="Liu X."/>
            <person name="Ma X."/>
            <person name="Naidoo K."/>
            <person name="Pethybridge S.J."/>
            <person name="Sun J."/>
            <person name="Steenkamp E.T."/>
            <person name="van der Nest M.A."/>
            <person name="van Wyk S."/>
            <person name="Wingfield M.J."/>
            <person name="Xiong C."/>
            <person name="Yue Q."/>
            <person name="Zhang X."/>
        </authorList>
    </citation>
    <scope>NUCLEOTIDE SEQUENCE [LARGE SCALE GENOMIC DNA]</scope>
    <source>
        <strain evidence="2 3">DSM 5745</strain>
    </source>
</reference>
<sequence>MDDCINPSLSGSAINSQQAQIFTNYVLASFPCFFRCTETRVPVNWVEYVDQRGGSKNSSFDWAVRACTAAYLGSLHDDSRYAIASQGLYHRGLRALGQLLSSEGSAKSDEVLASAIVLAVFEKHNCSSPDAWLRHAAGIRTLMKLRGPKAHLEGFGRAMYIVYRNFLITAALVEGEACFLEEPEWQALNEEIAANDAKLPTSSLYTDVVERGFLSVIKIPGLVKRTRQLQDQPIKKRADAHSALLQDVQAARAALRGIYTEFGVSVSMLRSGQDENDTFVGPAPNFFFEGYSSHFARGVRLGLLILNYLIAIMDPKQRATIDSENFMLLSDMTRSQRSTHPTPKFKLPLTPPESPGRPSLVVQSLITEELREPPTTDWMDRITSTMGLEAVHVSLVG</sequence>
<dbReference type="Proteomes" id="UP000256690">
    <property type="component" value="Unassembled WGS sequence"/>
</dbReference>
<keyword evidence="3" id="KW-1185">Reference proteome</keyword>
<evidence type="ECO:0000256" key="1">
    <source>
        <dbReference type="SAM" id="MobiDB-lite"/>
    </source>
</evidence>
<name>A0A3D8QAW3_9EURO</name>
<dbReference type="InterPro" id="IPR021858">
    <property type="entry name" value="Fun_TF"/>
</dbReference>
<dbReference type="RefSeq" id="XP_026598279.1">
    <property type="nucleotide sequence ID" value="XM_026753204.1"/>
</dbReference>
<protein>
    <recommendedName>
        <fullName evidence="4">Zn(II)2Cys6 transcription factor</fullName>
    </recommendedName>
</protein>
<dbReference type="PANTHER" id="PTHR38111:SF10">
    <property type="entry name" value="C6 FINGER DOMAIN-CONTAINING PROTEIN"/>
    <property type="match status" value="1"/>
</dbReference>
<dbReference type="Pfam" id="PF11951">
    <property type="entry name" value="Fungal_trans_2"/>
    <property type="match status" value="1"/>
</dbReference>
<dbReference type="OrthoDB" id="191686at2759"/>
<organism evidence="2 3">
    <name type="scientific">Aspergillus mulundensis</name>
    <dbReference type="NCBI Taxonomy" id="1810919"/>
    <lineage>
        <taxon>Eukaryota</taxon>
        <taxon>Fungi</taxon>
        <taxon>Dikarya</taxon>
        <taxon>Ascomycota</taxon>
        <taxon>Pezizomycotina</taxon>
        <taxon>Eurotiomycetes</taxon>
        <taxon>Eurotiomycetidae</taxon>
        <taxon>Eurotiales</taxon>
        <taxon>Aspergillaceae</taxon>
        <taxon>Aspergillus</taxon>
        <taxon>Aspergillus subgen. Nidulantes</taxon>
    </lineage>
</organism>
<dbReference type="GeneID" id="38121558"/>
<accession>A0A3D8QAW3</accession>
<feature type="region of interest" description="Disordered" evidence="1">
    <location>
        <begin position="334"/>
        <end position="358"/>
    </location>
</feature>